<proteinExistence type="evidence at transcript level"/>
<dbReference type="EMBL" id="AB922319">
    <property type="protein sequence ID" value="BAP68894.1"/>
    <property type="molecule type" value="mRNA"/>
</dbReference>
<reference evidence="2" key="1">
    <citation type="journal article" date="2014" name="PLoS Pathog.">
        <title>Expression profiling during Arabidopsis/downy mildew interaction reveals a highly-expressed effector that attenuates responses to salicylic acid.</title>
        <authorList>
            <person name="Asai S."/>
            <person name="Rallapalli G."/>
            <person name="Piquerez S.J.M."/>
            <person name="Caillaud M.C."/>
            <person name="Furzer O.J."/>
            <person name="Ishaque N."/>
            <person name="Wirthmueller L."/>
            <person name="Fabro G."/>
            <person name="Shirasu K."/>
            <person name="Jones J.D.G."/>
        </authorList>
    </citation>
    <scope>NUCLEOTIDE SEQUENCE</scope>
    <source>
        <strain evidence="2">Emoy2</strain>
    </source>
</reference>
<feature type="chain" id="PRO_5001853361" evidence="1">
    <location>
        <begin position="26"/>
        <end position="200"/>
    </location>
</feature>
<feature type="signal peptide" evidence="1">
    <location>
        <begin position="1"/>
        <end position="25"/>
    </location>
</feature>
<evidence type="ECO:0000313" key="2">
    <source>
        <dbReference type="EMBL" id="BAP68894.1"/>
    </source>
</evidence>
<sequence>MIRSTMRFPIVLLCGVLVLTATMNAEFHSHLVEFDVLASNNITSEHQGEAQSGQNPKNGDFVNRNYNEERVSAWKVIQGIANFEKIIQWRDLRRAQDGLLHHEMSSDYVFKRLGLDKANKQLFDDPKFSVWADHILYTSSALESNPGVVMLSTLKNHYLEDQLLDLLISAEKTNAIEFIFSEVQAEWLIFERDVKYVFLR</sequence>
<protein>
    <submittedName>
        <fullName evidence="2">RxLR effector candidate protein</fullName>
    </submittedName>
</protein>
<keyword evidence="1" id="KW-0732">Signal</keyword>
<evidence type="ECO:0000256" key="1">
    <source>
        <dbReference type="SAM" id="SignalP"/>
    </source>
</evidence>
<dbReference type="AlphaFoldDB" id="A0A090C2R2"/>
<accession>A0A090C2R2</accession>
<gene>
    <name evidence="2" type="primary">HaRxLL16b</name>
</gene>
<organism evidence="2">
    <name type="scientific">Hyaloperonospora arabidopsidis (strain Emoy2)</name>
    <name type="common">Downy mildew agent</name>
    <name type="synonym">Peronospora arabidopsidis</name>
    <dbReference type="NCBI Taxonomy" id="559515"/>
    <lineage>
        <taxon>Eukaryota</taxon>
        <taxon>Sar</taxon>
        <taxon>Stramenopiles</taxon>
        <taxon>Oomycota</taxon>
        <taxon>Peronosporomycetes</taxon>
        <taxon>Peronosporales</taxon>
        <taxon>Peronosporaceae</taxon>
        <taxon>Hyaloperonospora</taxon>
    </lineage>
</organism>
<name>A0A090C2R2_HYAAE</name>